<feature type="compositionally biased region" description="Low complexity" evidence="1">
    <location>
        <begin position="159"/>
        <end position="174"/>
    </location>
</feature>
<name>A0A496PM40_9MICC</name>
<feature type="domain" description="ABC-type glycine betaine transport system substrate-binding" evidence="3">
    <location>
        <begin position="65"/>
        <end position="341"/>
    </location>
</feature>
<organism evidence="4 5">
    <name type="scientific">Galactobacter caseinivorans</name>
    <dbReference type="NCBI Taxonomy" id="2676123"/>
    <lineage>
        <taxon>Bacteria</taxon>
        <taxon>Bacillati</taxon>
        <taxon>Actinomycetota</taxon>
        <taxon>Actinomycetes</taxon>
        <taxon>Micrococcales</taxon>
        <taxon>Micrococcaceae</taxon>
        <taxon>Galactobacter</taxon>
    </lineage>
</organism>
<dbReference type="GO" id="GO:0043190">
    <property type="term" value="C:ATP-binding cassette (ABC) transporter complex"/>
    <property type="evidence" value="ECO:0007669"/>
    <property type="project" value="InterPro"/>
</dbReference>
<dbReference type="GO" id="GO:0022857">
    <property type="term" value="F:transmembrane transporter activity"/>
    <property type="evidence" value="ECO:0007669"/>
    <property type="project" value="InterPro"/>
</dbReference>
<dbReference type="RefSeq" id="WP_121483789.1">
    <property type="nucleotide sequence ID" value="NZ_QQXL01000001.1"/>
</dbReference>
<comment type="caution">
    <text evidence="4">The sequence shown here is derived from an EMBL/GenBank/DDBJ whole genome shotgun (WGS) entry which is preliminary data.</text>
</comment>
<dbReference type="EMBL" id="QQXL01000001">
    <property type="protein sequence ID" value="RKW71526.1"/>
    <property type="molecule type" value="Genomic_DNA"/>
</dbReference>
<feature type="signal peptide" evidence="2">
    <location>
        <begin position="1"/>
        <end position="24"/>
    </location>
</feature>
<keyword evidence="2" id="KW-0732">Signal</keyword>
<dbReference type="PROSITE" id="PS51257">
    <property type="entry name" value="PROKAR_LIPOPROTEIN"/>
    <property type="match status" value="1"/>
</dbReference>
<feature type="compositionally biased region" description="Low complexity" evidence="1">
    <location>
        <begin position="124"/>
        <end position="143"/>
    </location>
</feature>
<dbReference type="Gene3D" id="3.40.190.120">
    <property type="entry name" value="Osmoprotection protein (prox), domain 2"/>
    <property type="match status" value="1"/>
</dbReference>
<dbReference type="InterPro" id="IPR007210">
    <property type="entry name" value="ABC_Gly_betaine_transp_sub-bd"/>
</dbReference>
<gene>
    <name evidence="4" type="ORF">DWQ67_01380</name>
</gene>
<reference evidence="4 5" key="1">
    <citation type="submission" date="2018-07" db="EMBL/GenBank/DDBJ databases">
        <title>Arthrobacter sp. nov., isolated from raw cow's milk with high bacterial count.</title>
        <authorList>
            <person name="Hahne J."/>
            <person name="Isele D."/>
            <person name="Lipski A."/>
        </authorList>
    </citation>
    <scope>NUCLEOTIDE SEQUENCE [LARGE SCALE GENOMIC DNA]</scope>
    <source>
        <strain evidence="4 5">JZ R-183</strain>
    </source>
</reference>
<dbReference type="AlphaFoldDB" id="A0A496PM40"/>
<feature type="region of interest" description="Disordered" evidence="1">
    <location>
        <begin position="113"/>
        <end position="182"/>
    </location>
</feature>
<dbReference type="Proteomes" id="UP000273119">
    <property type="component" value="Unassembled WGS sequence"/>
</dbReference>
<evidence type="ECO:0000313" key="5">
    <source>
        <dbReference type="Proteomes" id="UP000273119"/>
    </source>
</evidence>
<protein>
    <recommendedName>
        <fullName evidence="3">ABC-type glycine betaine transport system substrate-binding domain-containing protein</fullName>
    </recommendedName>
</protein>
<evidence type="ECO:0000256" key="1">
    <source>
        <dbReference type="SAM" id="MobiDB-lite"/>
    </source>
</evidence>
<evidence type="ECO:0000313" key="4">
    <source>
        <dbReference type="EMBL" id="RKW71526.1"/>
    </source>
</evidence>
<keyword evidence="5" id="KW-1185">Reference proteome</keyword>
<evidence type="ECO:0000256" key="2">
    <source>
        <dbReference type="SAM" id="SignalP"/>
    </source>
</evidence>
<evidence type="ECO:0000259" key="3">
    <source>
        <dbReference type="Pfam" id="PF04069"/>
    </source>
</evidence>
<dbReference type="SUPFAM" id="SSF53850">
    <property type="entry name" value="Periplasmic binding protein-like II"/>
    <property type="match status" value="1"/>
</dbReference>
<sequence length="388" mass="38719">MTFSKPRRPLAACGLLAIAAVALSACTTDSDTPVITDAPSTTTSTVRVAAVGADQDARLLSTATVEALAANGLKAKDLTGEQQDGWSVDEALGALKDGNVDVVISGSSALAAKAPAQTSGEEQSSGPDDAGSGSPSASPSASGTDENPDQTQGEGTPGAGPASSGSEASGAPSTVRTPPADQAAAVAAASSVLPEGSAVASTALKERRPVMLASKAVASAKELTTVKQAASACSGLSIATPEDWDASWGKVWLTGLGCEPQSTTHPDTSAAVTRDLLLGTVQVGVAESTDPGIADYGLVSLEDPDKALGTDPVVGIVRKQTVGQDAIAIMNKVTGAAQGDDWLELRRVADPLTQDQRGADVGRWLVARGVLEGNDDGLPKTKAPASAS</sequence>
<dbReference type="Pfam" id="PF04069">
    <property type="entry name" value="OpuAC"/>
    <property type="match status" value="1"/>
</dbReference>
<proteinExistence type="predicted"/>
<accession>A0A496PM40</accession>
<feature type="chain" id="PRO_5039409101" description="ABC-type glycine betaine transport system substrate-binding domain-containing protein" evidence="2">
    <location>
        <begin position="25"/>
        <end position="388"/>
    </location>
</feature>